<dbReference type="EMBL" id="JBIACK010000016">
    <property type="protein sequence ID" value="MFE8703488.1"/>
    <property type="molecule type" value="Genomic_DNA"/>
</dbReference>
<dbReference type="Proteomes" id="UP001601059">
    <property type="component" value="Unassembled WGS sequence"/>
</dbReference>
<sequence length="98" mass="11599">MKIGHEYDCFRNKVQPALECKLDEFSLLGYGTVNEHDLWSFLTRKKWRKPKEEIMLFEIVQDILGIKIGEYMNYATVEAFKLDDFSFDNEEDKAALLK</sequence>
<dbReference type="RefSeq" id="WP_389364068.1">
    <property type="nucleotide sequence ID" value="NZ_JBIACK010000016.1"/>
</dbReference>
<gene>
    <name evidence="1" type="ORF">ACFYKX_23265</name>
</gene>
<reference evidence="1 2" key="1">
    <citation type="submission" date="2024-08" db="EMBL/GenBank/DDBJ databases">
        <title>Two novel Cytobacillus novel species.</title>
        <authorList>
            <person name="Liu G."/>
        </authorList>
    </citation>
    <scope>NUCLEOTIDE SEQUENCE [LARGE SCALE GENOMIC DNA]</scope>
    <source>
        <strain evidence="1 2">FJAT-54145</strain>
    </source>
</reference>
<proteinExistence type="predicted"/>
<comment type="caution">
    <text evidence="1">The sequence shown here is derived from an EMBL/GenBank/DDBJ whole genome shotgun (WGS) entry which is preliminary data.</text>
</comment>
<evidence type="ECO:0000313" key="1">
    <source>
        <dbReference type="EMBL" id="MFE8703488.1"/>
    </source>
</evidence>
<keyword evidence="2" id="KW-1185">Reference proteome</keyword>
<organism evidence="1 2">
    <name type="scientific">Cytobacillus spartinae</name>
    <dbReference type="NCBI Taxonomy" id="3299023"/>
    <lineage>
        <taxon>Bacteria</taxon>
        <taxon>Bacillati</taxon>
        <taxon>Bacillota</taxon>
        <taxon>Bacilli</taxon>
        <taxon>Bacillales</taxon>
        <taxon>Bacillaceae</taxon>
        <taxon>Cytobacillus</taxon>
    </lineage>
</organism>
<accession>A0ABW6KKV6</accession>
<dbReference type="Pfam" id="PF13797">
    <property type="entry name" value="Post_transc_reg"/>
    <property type="match status" value="1"/>
</dbReference>
<dbReference type="InterPro" id="IPR025716">
    <property type="entry name" value="Post-transcriptional_regulator"/>
</dbReference>
<name>A0ABW6KKV6_9BACI</name>
<evidence type="ECO:0000313" key="2">
    <source>
        <dbReference type="Proteomes" id="UP001601059"/>
    </source>
</evidence>
<protein>
    <submittedName>
        <fullName evidence="1">Post-transcriptional regulator</fullName>
    </submittedName>
</protein>